<gene>
    <name evidence="2" type="ORF">SAMN05444004_11754</name>
</gene>
<keyword evidence="2" id="KW-0762">Sugar transport</keyword>
<keyword evidence="1" id="KW-0732">Signal</keyword>
<evidence type="ECO:0000256" key="1">
    <source>
        <dbReference type="SAM" id="SignalP"/>
    </source>
</evidence>
<dbReference type="RefSeq" id="WP_244504700.1">
    <property type="nucleotide sequence ID" value="NZ_FNPX01000017.1"/>
</dbReference>
<dbReference type="AlphaFoldDB" id="A0A1H3TI09"/>
<proteinExistence type="predicted"/>
<keyword evidence="3" id="KW-1185">Reference proteome</keyword>
<name>A0A1H3TI09_9RHOB</name>
<reference evidence="3" key="1">
    <citation type="submission" date="2016-10" db="EMBL/GenBank/DDBJ databases">
        <authorList>
            <person name="Varghese N."/>
            <person name="Submissions S."/>
        </authorList>
    </citation>
    <scope>NUCLEOTIDE SEQUENCE [LARGE SCALE GENOMIC DNA]</scope>
    <source>
        <strain evidence="3">DSM 100420</strain>
    </source>
</reference>
<dbReference type="STRING" id="1244108.SAMN05444004_11754"/>
<evidence type="ECO:0000313" key="3">
    <source>
        <dbReference type="Proteomes" id="UP000198914"/>
    </source>
</evidence>
<protein>
    <submittedName>
        <fullName evidence="2">Multiple sugar transport system substrate-binding protein</fullName>
    </submittedName>
</protein>
<feature type="chain" id="PRO_5011782449" evidence="1">
    <location>
        <begin position="24"/>
        <end position="124"/>
    </location>
</feature>
<keyword evidence="2" id="KW-0813">Transport</keyword>
<accession>A0A1H3TI09</accession>
<sequence>MLNFRTTLTGATLAALAAGTALANPYAPYKGTTLIVDFPAQPYYDAAINVLDQFTEETGIEVGVDQLQYLRMRERQTLELAKYFMNPAPADPTYDQSDLITGYVQNIGVAGGEKGYLPGALGFA</sequence>
<dbReference type="EMBL" id="FNPX01000017">
    <property type="protein sequence ID" value="SDZ49913.1"/>
    <property type="molecule type" value="Genomic_DNA"/>
</dbReference>
<organism evidence="2 3">
    <name type="scientific">Jannaschia faecimaris</name>
    <dbReference type="NCBI Taxonomy" id="1244108"/>
    <lineage>
        <taxon>Bacteria</taxon>
        <taxon>Pseudomonadati</taxon>
        <taxon>Pseudomonadota</taxon>
        <taxon>Alphaproteobacteria</taxon>
        <taxon>Rhodobacterales</taxon>
        <taxon>Roseobacteraceae</taxon>
        <taxon>Jannaschia</taxon>
    </lineage>
</organism>
<evidence type="ECO:0000313" key="2">
    <source>
        <dbReference type="EMBL" id="SDZ49913.1"/>
    </source>
</evidence>
<feature type="signal peptide" evidence="1">
    <location>
        <begin position="1"/>
        <end position="23"/>
    </location>
</feature>
<dbReference type="Proteomes" id="UP000198914">
    <property type="component" value="Unassembled WGS sequence"/>
</dbReference>